<reference evidence="4 5" key="1">
    <citation type="journal article" date="2017" name="Int. J. Parasitol.">
        <title>The genome of the protozoan parasite Cystoisospora suis and a reverse vaccinology approach to identify vaccine candidates.</title>
        <authorList>
            <person name="Palmieri N."/>
            <person name="Shrestha A."/>
            <person name="Ruttkowski B."/>
            <person name="Beck T."/>
            <person name="Vogl C."/>
            <person name="Tomley F."/>
            <person name="Blake D.P."/>
            <person name="Joachim A."/>
        </authorList>
    </citation>
    <scope>NUCLEOTIDE SEQUENCE [LARGE SCALE GENOMIC DNA]</scope>
    <source>
        <strain evidence="4 5">Wien I</strain>
    </source>
</reference>
<dbReference type="GO" id="GO:0003924">
    <property type="term" value="F:GTPase activity"/>
    <property type="evidence" value="ECO:0007669"/>
    <property type="project" value="InterPro"/>
</dbReference>
<feature type="compositionally biased region" description="Low complexity" evidence="1">
    <location>
        <begin position="635"/>
        <end position="648"/>
    </location>
</feature>
<organism evidence="4 5">
    <name type="scientific">Cystoisospora suis</name>
    <dbReference type="NCBI Taxonomy" id="483139"/>
    <lineage>
        <taxon>Eukaryota</taxon>
        <taxon>Sar</taxon>
        <taxon>Alveolata</taxon>
        <taxon>Apicomplexa</taxon>
        <taxon>Conoidasida</taxon>
        <taxon>Coccidia</taxon>
        <taxon>Eucoccidiorida</taxon>
        <taxon>Eimeriorina</taxon>
        <taxon>Sarcocystidae</taxon>
        <taxon>Cystoisospora</taxon>
    </lineage>
</organism>
<feature type="transmembrane region" description="Helical" evidence="2">
    <location>
        <begin position="137"/>
        <end position="156"/>
    </location>
</feature>
<evidence type="ECO:0000313" key="5">
    <source>
        <dbReference type="Proteomes" id="UP000221165"/>
    </source>
</evidence>
<feature type="compositionally biased region" description="Acidic residues" evidence="1">
    <location>
        <begin position="452"/>
        <end position="477"/>
    </location>
</feature>
<dbReference type="InterPro" id="IPR015894">
    <property type="entry name" value="Guanylate-bd_N"/>
</dbReference>
<dbReference type="GO" id="GO:0005525">
    <property type="term" value="F:GTP binding"/>
    <property type="evidence" value="ECO:0007669"/>
    <property type="project" value="InterPro"/>
</dbReference>
<dbReference type="Pfam" id="PF02263">
    <property type="entry name" value="GBP"/>
    <property type="match status" value="2"/>
</dbReference>
<feature type="non-terminal residue" evidence="4">
    <location>
        <position position="1180"/>
    </location>
</feature>
<gene>
    <name evidence="4" type="ORF">CSUI_004515</name>
</gene>
<feature type="compositionally biased region" description="Low complexity" evidence="1">
    <location>
        <begin position="718"/>
        <end position="727"/>
    </location>
</feature>
<feature type="region of interest" description="Disordered" evidence="1">
    <location>
        <begin position="446"/>
        <end position="556"/>
    </location>
</feature>
<feature type="domain" description="Guanylate-binding protein N-terminal" evidence="3">
    <location>
        <begin position="333"/>
        <end position="439"/>
    </location>
</feature>
<dbReference type="PANTHER" id="PTHR10751">
    <property type="entry name" value="GUANYLATE BINDING PROTEIN"/>
    <property type="match status" value="1"/>
</dbReference>
<name>A0A2C6L0V0_9APIC</name>
<feature type="compositionally biased region" description="Basic and acidic residues" evidence="1">
    <location>
        <begin position="530"/>
        <end position="547"/>
    </location>
</feature>
<accession>A0A2C6L0V0</accession>
<keyword evidence="5" id="KW-1185">Reference proteome</keyword>
<feature type="region of interest" description="Disordered" evidence="1">
    <location>
        <begin position="900"/>
        <end position="1003"/>
    </location>
</feature>
<dbReference type="RefSeq" id="XP_067923315.1">
    <property type="nucleotide sequence ID" value="XM_068064706.1"/>
</dbReference>
<dbReference type="SUPFAM" id="SSF52540">
    <property type="entry name" value="P-loop containing nucleoside triphosphate hydrolases"/>
    <property type="match status" value="1"/>
</dbReference>
<feature type="domain" description="Guanylate-binding protein N-terminal" evidence="3">
    <location>
        <begin position="558"/>
        <end position="621"/>
    </location>
</feature>
<keyword evidence="2" id="KW-1133">Transmembrane helix</keyword>
<feature type="compositionally biased region" description="Low complexity" evidence="1">
    <location>
        <begin position="85"/>
        <end position="98"/>
    </location>
</feature>
<feature type="compositionally biased region" description="Acidic residues" evidence="1">
    <location>
        <begin position="495"/>
        <end position="517"/>
    </location>
</feature>
<dbReference type="VEuPathDB" id="ToxoDB:CSUI_004515"/>
<feature type="compositionally biased region" description="Low complexity" evidence="1">
    <location>
        <begin position="669"/>
        <end position="678"/>
    </location>
</feature>
<feature type="region of interest" description="Disordered" evidence="1">
    <location>
        <begin position="20"/>
        <end position="40"/>
    </location>
</feature>
<dbReference type="AlphaFoldDB" id="A0A2C6L0V0"/>
<feature type="compositionally biased region" description="Basic and acidic residues" evidence="1">
    <location>
        <begin position="960"/>
        <end position="991"/>
    </location>
</feature>
<feature type="compositionally biased region" description="Low complexity" evidence="1">
    <location>
        <begin position="391"/>
        <end position="415"/>
    </location>
</feature>
<feature type="region of interest" description="Disordered" evidence="1">
    <location>
        <begin position="788"/>
        <end position="813"/>
    </location>
</feature>
<evidence type="ECO:0000256" key="1">
    <source>
        <dbReference type="SAM" id="MobiDB-lite"/>
    </source>
</evidence>
<feature type="region of interest" description="Disordered" evidence="1">
    <location>
        <begin position="73"/>
        <end position="98"/>
    </location>
</feature>
<feature type="compositionally biased region" description="Basic and acidic residues" evidence="1">
    <location>
        <begin position="788"/>
        <end position="798"/>
    </location>
</feature>
<protein>
    <submittedName>
        <fullName evidence="4">Guanylate-binding n-terminal domain-containing protein</fullName>
    </submittedName>
</protein>
<feature type="region of interest" description="Disordered" evidence="1">
    <location>
        <begin position="629"/>
        <end position="727"/>
    </location>
</feature>
<dbReference type="Gene3D" id="3.40.50.300">
    <property type="entry name" value="P-loop containing nucleotide triphosphate hydrolases"/>
    <property type="match status" value="1"/>
</dbReference>
<dbReference type="GeneID" id="94427917"/>
<feature type="compositionally biased region" description="Basic and acidic residues" evidence="1">
    <location>
        <begin position="679"/>
        <end position="696"/>
    </location>
</feature>
<feature type="region of interest" description="Disordered" evidence="1">
    <location>
        <begin position="274"/>
        <end position="321"/>
    </location>
</feature>
<dbReference type="Proteomes" id="UP000221165">
    <property type="component" value="Unassembled WGS sequence"/>
</dbReference>
<evidence type="ECO:0000259" key="3">
    <source>
        <dbReference type="Pfam" id="PF02263"/>
    </source>
</evidence>
<feature type="compositionally biased region" description="Basic residues" evidence="1">
    <location>
        <begin position="906"/>
        <end position="915"/>
    </location>
</feature>
<dbReference type="InterPro" id="IPR027417">
    <property type="entry name" value="P-loop_NTPase"/>
</dbReference>
<dbReference type="EMBL" id="MIGC01002120">
    <property type="protein sequence ID" value="PHJ21634.1"/>
    <property type="molecule type" value="Genomic_DNA"/>
</dbReference>
<feature type="compositionally biased region" description="Low complexity" evidence="1">
    <location>
        <begin position="20"/>
        <end position="36"/>
    </location>
</feature>
<feature type="region of interest" description="Disordered" evidence="1">
    <location>
        <begin position="382"/>
        <end position="415"/>
    </location>
</feature>
<keyword evidence="2" id="KW-0472">Membrane</keyword>
<proteinExistence type="predicted"/>
<keyword evidence="2" id="KW-0812">Transmembrane</keyword>
<evidence type="ECO:0000313" key="4">
    <source>
        <dbReference type="EMBL" id="PHJ21634.1"/>
    </source>
</evidence>
<evidence type="ECO:0000256" key="2">
    <source>
        <dbReference type="SAM" id="Phobius"/>
    </source>
</evidence>
<sequence length="1180" mass="132243">MESFFMNTRSKRILSLFFPSSSSSSSIPEPLSSSSFKTPDCISNPSNREAVLSLSSSSLRSTSSVRRRCASLSLQDSQEDIHPTSSSSSSSSSSLSSSSCRFSSLPLLCSAKRSFLYRRSHFSPWSFRFSFLLSSKFILLQFLLFLCCFLVSLLLSLSSSSSVLFFSPGFSSFTSSSSSFFFYPPHVREATPSRLSSPVNKSLSSSFSIFPSSVVFSPEAIASPITFAEATPNLLPSSSLLSSSSSLSYGLSLALLSSAAGGLVEPSLLQGVSAATKDKQKNRATGKAHTREIRKSKQNKKKKSKKKEKSAPATRHKPRVVQVVRPNERHTGLEIDEEALAYIEAIPAPVSIVTAVGSIHTGKSFFLSQLLAFSYPEDHYDGPPPYEVDLPPSSRSSPSQRYNSTSSSTSSSSTRFTAFPVGYTVHPGTQGLSFWSEPLRVDRRTGRVKTDYDDEDEEEEDREGSDYEDEEEEDDVVEGANKRRRRGSDERKEEETGEEDEEEEEDDEEDDQEEDDEDVKRTMNRKGRDKKASSSENIRKMKRRNEEQTEESDEDHITNVLLLDTEGFGGPNVTRSYDQLLYAVSSLMSSEILFTTMKMIDAQSLQFLEDLTRDANLFNLRAHAQSVNDTRTIVPSSSSSRFSSSSSFSREEPRSEREGEDQGTKELDSWTSPSSSSSEKSDQEKNTKTSTNEHTDSSSSSSGSEQRGSKPRDRNEAQETAVAVSSSSSLEEYVASSSLFSSLTPCCLSWIVQDFVQDLEGHTALQWLERLIDTNRWSASAAEVEKQFWREKKKERGKSSSSDQDGSEGGKSTQLGHSLRSFYTSVDCVALPAPSASSDALQRLDLLPLSEMTAVYKSEFQAFKEKLLKRVANNYKVKNTLFHPSPGGHRIDDEKKKLLSSSLSKQPHKTKRSSCSRRATSSSYQGKPGDRSSSEKEEEEARGDLQCETERGEEEDREEEERQHARGDNEDEKRKGGKNEKLRNLSKEERSSSSSPGGKKGAKTSRFYGLEKVAMSGKDVAALLKFLVRAANLNMFEDIQIFMNHFSTVRSDLAKNDLLLLFEEDMQKFLSVYPPPLPPLFFSFSESLRSKLLQQWQQQIQGQEGLHAQRIQHQQQDDMIKQLNEKVDRFRLIAGEQVRKYCRSFCEKQFRELHARVQEQQQRLPISPQTLAEWATYEQR</sequence>
<feature type="compositionally biased region" description="Basic and acidic residues" evidence="1">
    <location>
        <begin position="707"/>
        <end position="717"/>
    </location>
</feature>
<feature type="compositionally biased region" description="Basic residues" evidence="1">
    <location>
        <begin position="296"/>
        <end position="319"/>
    </location>
</feature>
<feature type="compositionally biased region" description="Basic and acidic residues" evidence="1">
    <location>
        <begin position="649"/>
        <end position="668"/>
    </location>
</feature>
<dbReference type="OrthoDB" id="2135133at2759"/>
<comment type="caution">
    <text evidence="4">The sequence shown here is derived from an EMBL/GenBank/DDBJ whole genome shotgun (WGS) entry which is preliminary data.</text>
</comment>